<feature type="transmembrane region" description="Helical" evidence="7">
    <location>
        <begin position="275"/>
        <end position="295"/>
    </location>
</feature>
<organism evidence="9 10">
    <name type="scientific">Paenibacillus whitsoniae</name>
    <dbReference type="NCBI Taxonomy" id="2496558"/>
    <lineage>
        <taxon>Bacteria</taxon>
        <taxon>Bacillati</taxon>
        <taxon>Bacillota</taxon>
        <taxon>Bacilli</taxon>
        <taxon>Bacillales</taxon>
        <taxon>Paenibacillaceae</taxon>
        <taxon>Paenibacillus</taxon>
    </lineage>
</organism>
<dbReference type="Pfam" id="PF00528">
    <property type="entry name" value="BPD_transp_1"/>
    <property type="match status" value="1"/>
</dbReference>
<evidence type="ECO:0000256" key="5">
    <source>
        <dbReference type="ARBA" id="ARBA00022989"/>
    </source>
</evidence>
<evidence type="ECO:0000256" key="7">
    <source>
        <dbReference type="RuleBase" id="RU363032"/>
    </source>
</evidence>
<evidence type="ECO:0000256" key="3">
    <source>
        <dbReference type="ARBA" id="ARBA00022475"/>
    </source>
</evidence>
<dbReference type="OrthoDB" id="9809527at2"/>
<gene>
    <name evidence="9" type="ORF">EJQ19_26955</name>
</gene>
<evidence type="ECO:0000313" key="9">
    <source>
        <dbReference type="EMBL" id="RTE04263.1"/>
    </source>
</evidence>
<protein>
    <submittedName>
        <fullName evidence="9">Sugar ABC transporter permease</fullName>
    </submittedName>
</protein>
<feature type="transmembrane region" description="Helical" evidence="7">
    <location>
        <begin position="82"/>
        <end position="103"/>
    </location>
</feature>
<keyword evidence="2 7" id="KW-0813">Transport</keyword>
<feature type="transmembrane region" description="Helical" evidence="7">
    <location>
        <begin position="17"/>
        <end position="40"/>
    </location>
</feature>
<keyword evidence="10" id="KW-1185">Reference proteome</keyword>
<reference evidence="9 10" key="1">
    <citation type="submission" date="2018-12" db="EMBL/GenBank/DDBJ databases">
        <title>Bacillus ochoae sp. nov., Paenibacillus whitsoniae sp. nov., Paenibacillus spiritus sp. nov. Isolated from the Mars Exploration Rover during spacecraft assembly.</title>
        <authorList>
            <person name="Seuylemezian A."/>
            <person name="Vaishampayan P."/>
        </authorList>
    </citation>
    <scope>NUCLEOTIDE SEQUENCE [LARGE SCALE GENOMIC DNA]</scope>
    <source>
        <strain evidence="9 10">MER 54</strain>
    </source>
</reference>
<dbReference type="GO" id="GO:0055085">
    <property type="term" value="P:transmembrane transport"/>
    <property type="evidence" value="ECO:0007669"/>
    <property type="project" value="InterPro"/>
</dbReference>
<accession>A0A430J688</accession>
<dbReference type="AlphaFoldDB" id="A0A430J688"/>
<dbReference type="PANTHER" id="PTHR43005">
    <property type="entry name" value="BLR7065 PROTEIN"/>
    <property type="match status" value="1"/>
</dbReference>
<keyword evidence="6 7" id="KW-0472">Membrane</keyword>
<sequence length="301" mass="33753">MEGEKVNVRLTRHHKNIIFATVLLLPSIALLALTIISPLIKSVLMSFTDYSLLSPDKHWNGFANYTELLRSSEFYHSLRVTLVYVVITVILDLMLGMALAVVLNRNIKFRGFFRSIIMIPWAIPTIVTALIFMWIYQGDYGVLNYTLVHLGMIDANINWLRTMSVALPSIIVVAVFRQTPLVSVMLLAGLQGISGSLYEAARIDGASSWRIFTNITLPMLKPVISSVTLIMIVNNFQMFTLFFTLTNGGPAGSTTSLAIMTYFTAFSKYEMGKASAIGVIWLVLLFAFSMIFTRLTNRDDR</sequence>
<dbReference type="CDD" id="cd06261">
    <property type="entry name" value="TM_PBP2"/>
    <property type="match status" value="1"/>
</dbReference>
<keyword evidence="3" id="KW-1003">Cell membrane</keyword>
<comment type="similarity">
    <text evidence="7">Belongs to the binding-protein-dependent transport system permease family.</text>
</comment>
<name>A0A430J688_9BACL</name>
<evidence type="ECO:0000256" key="2">
    <source>
        <dbReference type="ARBA" id="ARBA00022448"/>
    </source>
</evidence>
<comment type="subcellular location">
    <subcellularLocation>
        <location evidence="1 7">Cell membrane</location>
        <topology evidence="1 7">Multi-pass membrane protein</topology>
    </subcellularLocation>
</comment>
<evidence type="ECO:0000313" key="10">
    <source>
        <dbReference type="Proteomes" id="UP000276128"/>
    </source>
</evidence>
<dbReference type="Proteomes" id="UP000276128">
    <property type="component" value="Unassembled WGS sequence"/>
</dbReference>
<dbReference type="EMBL" id="RXHU01000094">
    <property type="protein sequence ID" value="RTE04263.1"/>
    <property type="molecule type" value="Genomic_DNA"/>
</dbReference>
<feature type="transmembrane region" description="Helical" evidence="7">
    <location>
        <begin position="115"/>
        <end position="136"/>
    </location>
</feature>
<feature type="transmembrane region" description="Helical" evidence="7">
    <location>
        <begin position="165"/>
        <end position="190"/>
    </location>
</feature>
<evidence type="ECO:0000259" key="8">
    <source>
        <dbReference type="PROSITE" id="PS50928"/>
    </source>
</evidence>
<feature type="domain" description="ABC transmembrane type-1" evidence="8">
    <location>
        <begin position="78"/>
        <end position="292"/>
    </location>
</feature>
<dbReference type="Gene3D" id="1.10.3720.10">
    <property type="entry name" value="MetI-like"/>
    <property type="match status" value="1"/>
</dbReference>
<dbReference type="GO" id="GO:0005886">
    <property type="term" value="C:plasma membrane"/>
    <property type="evidence" value="ECO:0007669"/>
    <property type="project" value="UniProtKB-SubCell"/>
</dbReference>
<evidence type="ECO:0000256" key="4">
    <source>
        <dbReference type="ARBA" id="ARBA00022692"/>
    </source>
</evidence>
<dbReference type="InterPro" id="IPR000515">
    <property type="entry name" value="MetI-like"/>
</dbReference>
<dbReference type="PROSITE" id="PS50928">
    <property type="entry name" value="ABC_TM1"/>
    <property type="match status" value="1"/>
</dbReference>
<keyword evidence="4 7" id="KW-0812">Transmembrane</keyword>
<dbReference type="InterPro" id="IPR035906">
    <property type="entry name" value="MetI-like_sf"/>
</dbReference>
<comment type="caution">
    <text evidence="9">The sequence shown here is derived from an EMBL/GenBank/DDBJ whole genome shotgun (WGS) entry which is preliminary data.</text>
</comment>
<keyword evidence="5 7" id="KW-1133">Transmembrane helix</keyword>
<dbReference type="PANTHER" id="PTHR43005:SF1">
    <property type="entry name" value="SPERMIDINE_PUTRESCINE TRANSPORT SYSTEM PERMEASE PROTEIN"/>
    <property type="match status" value="1"/>
</dbReference>
<proteinExistence type="inferred from homology"/>
<evidence type="ECO:0000256" key="6">
    <source>
        <dbReference type="ARBA" id="ARBA00023136"/>
    </source>
</evidence>
<dbReference type="SUPFAM" id="SSF161098">
    <property type="entry name" value="MetI-like"/>
    <property type="match status" value="1"/>
</dbReference>
<evidence type="ECO:0000256" key="1">
    <source>
        <dbReference type="ARBA" id="ARBA00004651"/>
    </source>
</evidence>